<dbReference type="EMBL" id="AP028127">
    <property type="protein sequence ID" value="BEH91354.1"/>
    <property type="molecule type" value="Genomic_DNA"/>
</dbReference>
<evidence type="ECO:0000256" key="9">
    <source>
        <dbReference type="ARBA" id="ARBA00022960"/>
    </source>
</evidence>
<comment type="similarity">
    <text evidence="3 13">Belongs to the peptidase S11 family.</text>
</comment>
<evidence type="ECO:0000256" key="11">
    <source>
        <dbReference type="ARBA" id="ARBA00023316"/>
    </source>
</evidence>
<evidence type="ECO:0000256" key="12">
    <source>
        <dbReference type="ARBA" id="ARBA00034000"/>
    </source>
</evidence>
<evidence type="ECO:0000256" key="14">
    <source>
        <dbReference type="SAM" id="SignalP"/>
    </source>
</evidence>
<feature type="chain" id="PRO_5045748806" description="serine-type D-Ala-D-Ala carboxypeptidase" evidence="14">
    <location>
        <begin position="28"/>
        <end position="389"/>
    </location>
</feature>
<keyword evidence="5 16" id="KW-0121">Carboxypeptidase</keyword>
<evidence type="ECO:0000256" key="2">
    <source>
        <dbReference type="ARBA" id="ARBA00004752"/>
    </source>
</evidence>
<dbReference type="Proteomes" id="UP001432099">
    <property type="component" value="Chromosome"/>
</dbReference>
<reference evidence="16" key="1">
    <citation type="journal article" date="2024" name="Int. J. Syst. Evol. Microbiol.">
        <title>Turicibacter faecis sp. nov., isolated from faeces of heart failure mouse model.</title>
        <authorList>
            <person name="Imamura Y."/>
            <person name="Motooka D."/>
            <person name="Nakajima Y."/>
            <person name="Ito S."/>
            <person name="Kitakaze M."/>
            <person name="Iida T."/>
            <person name="Nakamura S."/>
        </authorList>
    </citation>
    <scope>NUCLEOTIDE SEQUENCE</scope>
    <source>
        <strain evidence="16">TC023</strain>
    </source>
</reference>
<keyword evidence="9" id="KW-0133">Cell shape</keyword>
<sequence length="389" mass="43472">MKIRKVLISLVACFTLSCFIHVTVARADELVSDGKAAVLIEAQTGNVLYEKNAHEQFAPASMTKMMSMYLILEAIENGSMKWDEVIRVSEHAASLGGSQVFLKPGEEMSVKDLFKSIAIASANDAVTALAERVAGTEEKFVEQMNEKAKELGMKNTEFKNPTGLSTKGHLTTAYDMSIIGRHLVQDYPEITEFSGLYEDYIRQDTESPFWLVNTNKLLKYVDGVDGLKTGYTKEAGYCLTATANRDDMRVIAVVMGASKSDIRNQEVARLIEYAYEQYELVPKLEDQKLVSTGYNLLAKNRQFDIVTSEPITLLKKKTDPEQETNYEVTLNDNMELPIQPGDKVGTLTYYYNGEVYKEVALTVKEPVEKNSFIGLLGYIVSQMLFGENA</sequence>
<dbReference type="PANTHER" id="PTHR21581">
    <property type="entry name" value="D-ALANYL-D-ALANINE CARBOXYPEPTIDASE"/>
    <property type="match status" value="1"/>
</dbReference>
<dbReference type="PANTHER" id="PTHR21581:SF6">
    <property type="entry name" value="TRAFFICKING PROTEIN PARTICLE COMPLEX SUBUNIT 12"/>
    <property type="match status" value="1"/>
</dbReference>
<dbReference type="InterPro" id="IPR001967">
    <property type="entry name" value="Peptidase_S11_N"/>
</dbReference>
<dbReference type="InterPro" id="IPR012338">
    <property type="entry name" value="Beta-lactam/transpept-like"/>
</dbReference>
<comment type="catalytic activity">
    <reaction evidence="12">
        <text>Preferential cleavage: (Ac)2-L-Lys-D-Ala-|-D-Ala. Also transpeptidation of peptidyl-alanyl moieties that are N-acyl substituents of D-alanine.</text>
        <dbReference type="EC" id="3.4.16.4"/>
    </reaction>
</comment>
<keyword evidence="7 14" id="KW-0732">Signal</keyword>
<dbReference type="EC" id="3.4.16.4" evidence="4"/>
<dbReference type="InterPro" id="IPR015956">
    <property type="entry name" value="Peniciliin-bd_prot_C_sf"/>
</dbReference>
<dbReference type="InterPro" id="IPR012907">
    <property type="entry name" value="Peptidase_S11_C"/>
</dbReference>
<evidence type="ECO:0000256" key="13">
    <source>
        <dbReference type="RuleBase" id="RU004016"/>
    </source>
</evidence>
<evidence type="ECO:0000313" key="16">
    <source>
        <dbReference type="EMBL" id="BEH91354.1"/>
    </source>
</evidence>
<evidence type="ECO:0000256" key="5">
    <source>
        <dbReference type="ARBA" id="ARBA00022645"/>
    </source>
</evidence>
<gene>
    <name evidence="16" type="primary">dacF</name>
    <name evidence="16" type="ORF">T23_14560</name>
</gene>
<feature type="signal peptide" evidence="14">
    <location>
        <begin position="1"/>
        <end position="27"/>
    </location>
</feature>
<keyword evidence="8" id="KW-0378">Hydrolase</keyword>
<feature type="domain" description="Peptidase S11 D-Ala-D-Ala carboxypeptidase A C-terminal" evidence="15">
    <location>
        <begin position="275"/>
        <end position="369"/>
    </location>
</feature>
<dbReference type="InterPro" id="IPR018044">
    <property type="entry name" value="Peptidase_S11"/>
</dbReference>
<accession>A0ABM8IJT0</accession>
<keyword evidence="11" id="KW-0961">Cell wall biogenesis/degradation</keyword>
<dbReference type="InterPro" id="IPR037167">
    <property type="entry name" value="Peptidase_S11_C_sf"/>
</dbReference>
<dbReference type="GO" id="GO:0004180">
    <property type="term" value="F:carboxypeptidase activity"/>
    <property type="evidence" value="ECO:0007669"/>
    <property type="project" value="UniProtKB-KW"/>
</dbReference>
<proteinExistence type="inferred from homology"/>
<evidence type="ECO:0000256" key="3">
    <source>
        <dbReference type="ARBA" id="ARBA00007164"/>
    </source>
</evidence>
<protein>
    <recommendedName>
        <fullName evidence="4">serine-type D-Ala-D-Ala carboxypeptidase</fullName>
        <ecNumber evidence="4">3.4.16.4</ecNumber>
    </recommendedName>
</protein>
<evidence type="ECO:0000256" key="6">
    <source>
        <dbReference type="ARBA" id="ARBA00022670"/>
    </source>
</evidence>
<evidence type="ECO:0000313" key="17">
    <source>
        <dbReference type="Proteomes" id="UP001432099"/>
    </source>
</evidence>
<dbReference type="PROSITE" id="PS51257">
    <property type="entry name" value="PROKAR_LIPOPROTEIN"/>
    <property type="match status" value="1"/>
</dbReference>
<organism evidence="16 17">
    <name type="scientific">Turicibacter faecis</name>
    <dbReference type="NCBI Taxonomy" id="2963365"/>
    <lineage>
        <taxon>Bacteria</taxon>
        <taxon>Bacillati</taxon>
        <taxon>Bacillota</taxon>
        <taxon>Erysipelotrichia</taxon>
        <taxon>Erysipelotrichales</taxon>
        <taxon>Turicibacteraceae</taxon>
        <taxon>Turicibacter</taxon>
    </lineage>
</organism>
<comment type="function">
    <text evidence="1">Removes C-terminal D-alanyl residues from sugar-peptide cell wall precursors.</text>
</comment>
<dbReference type="SUPFAM" id="SSF69189">
    <property type="entry name" value="Penicillin-binding protein associated domain"/>
    <property type="match status" value="1"/>
</dbReference>
<evidence type="ECO:0000256" key="1">
    <source>
        <dbReference type="ARBA" id="ARBA00003217"/>
    </source>
</evidence>
<dbReference type="Pfam" id="PF07943">
    <property type="entry name" value="PBP5_C"/>
    <property type="match status" value="1"/>
</dbReference>
<dbReference type="Pfam" id="PF00768">
    <property type="entry name" value="Peptidase_S11"/>
    <property type="match status" value="1"/>
</dbReference>
<dbReference type="RefSeq" id="WP_161830820.1">
    <property type="nucleotide sequence ID" value="NZ_AP028127.1"/>
</dbReference>
<dbReference type="Gene3D" id="3.40.710.10">
    <property type="entry name" value="DD-peptidase/beta-lactamase superfamily"/>
    <property type="match status" value="1"/>
</dbReference>
<keyword evidence="17" id="KW-1185">Reference proteome</keyword>
<evidence type="ECO:0000256" key="4">
    <source>
        <dbReference type="ARBA" id="ARBA00012448"/>
    </source>
</evidence>
<comment type="pathway">
    <text evidence="2">Cell wall biogenesis; peptidoglycan biosynthesis.</text>
</comment>
<dbReference type="PRINTS" id="PR00725">
    <property type="entry name" value="DADACBPTASE1"/>
</dbReference>
<evidence type="ECO:0000256" key="8">
    <source>
        <dbReference type="ARBA" id="ARBA00022801"/>
    </source>
</evidence>
<evidence type="ECO:0000259" key="15">
    <source>
        <dbReference type="SMART" id="SM00936"/>
    </source>
</evidence>
<keyword evidence="10" id="KW-0573">Peptidoglycan synthesis</keyword>
<name>A0ABM8IJT0_9FIRM</name>
<keyword evidence="6" id="KW-0645">Protease</keyword>
<evidence type="ECO:0000256" key="10">
    <source>
        <dbReference type="ARBA" id="ARBA00022984"/>
    </source>
</evidence>
<evidence type="ECO:0000256" key="7">
    <source>
        <dbReference type="ARBA" id="ARBA00022729"/>
    </source>
</evidence>
<dbReference type="Gene3D" id="2.60.410.10">
    <property type="entry name" value="D-Ala-D-Ala carboxypeptidase, C-terminal domain"/>
    <property type="match status" value="1"/>
</dbReference>
<dbReference type="SUPFAM" id="SSF56601">
    <property type="entry name" value="beta-lactamase/transpeptidase-like"/>
    <property type="match status" value="1"/>
</dbReference>
<dbReference type="SMART" id="SM00936">
    <property type="entry name" value="PBP5_C"/>
    <property type="match status" value="1"/>
</dbReference>